<sequence length="281" mass="32967">MNCVQNIMRRQNVAYISKMCDTQYFVSSFIYSMPQRINNSRSSIEFLNNCKLLFDNASSKYVDYSESIIINTILQLIFDKHLLFIQDPRFRKLIDSVLFYFAKQSVNTLFNSSLQIEIIQLLQLLSPFSSENNQNFSVFLGNFVEDADSALKILCFVPKNVKFERNVDLFLLSQVSMHLADIGHNNNIKSQLINIFKNIQIQDSDPRALFMYYKSAVYLEQVQYVDLEKVLKMKEATEILPFLIPYLDEELKFRVKTWCETEIQHGNKKICLHDILDLLEE</sequence>
<dbReference type="EMBL" id="CAXDID020000059">
    <property type="protein sequence ID" value="CAL6009223.1"/>
    <property type="molecule type" value="Genomic_DNA"/>
</dbReference>
<organism evidence="1">
    <name type="scientific">Hexamita inflata</name>
    <dbReference type="NCBI Taxonomy" id="28002"/>
    <lineage>
        <taxon>Eukaryota</taxon>
        <taxon>Metamonada</taxon>
        <taxon>Diplomonadida</taxon>
        <taxon>Hexamitidae</taxon>
        <taxon>Hexamitinae</taxon>
        <taxon>Hexamita</taxon>
    </lineage>
</organism>
<reference evidence="1" key="1">
    <citation type="submission" date="2023-06" db="EMBL/GenBank/DDBJ databases">
        <authorList>
            <person name="Kurt Z."/>
        </authorList>
    </citation>
    <scope>NUCLEOTIDE SEQUENCE</scope>
</reference>
<evidence type="ECO:0000313" key="3">
    <source>
        <dbReference type="Proteomes" id="UP001642409"/>
    </source>
</evidence>
<accession>A0AA86QU04</accession>
<gene>
    <name evidence="2" type="ORF">HINF_LOCUS21495</name>
    <name evidence="1" type="ORF">HINF_LOCUS53674</name>
</gene>
<name>A0AA86QU04_9EUKA</name>
<evidence type="ECO:0000313" key="2">
    <source>
        <dbReference type="EMBL" id="CAL6009223.1"/>
    </source>
</evidence>
<comment type="caution">
    <text evidence="1">The sequence shown here is derived from an EMBL/GenBank/DDBJ whole genome shotgun (WGS) entry which is preliminary data.</text>
</comment>
<dbReference type="Proteomes" id="UP001642409">
    <property type="component" value="Unassembled WGS sequence"/>
</dbReference>
<dbReference type="AlphaFoldDB" id="A0AA86QU04"/>
<protein>
    <submittedName>
        <fullName evidence="2">Hypothetical_protein</fullName>
    </submittedName>
</protein>
<evidence type="ECO:0000313" key="1">
    <source>
        <dbReference type="EMBL" id="CAI9966029.1"/>
    </source>
</evidence>
<keyword evidence="3" id="KW-1185">Reference proteome</keyword>
<dbReference type="EMBL" id="CATOUU010000998">
    <property type="protein sequence ID" value="CAI9966029.1"/>
    <property type="molecule type" value="Genomic_DNA"/>
</dbReference>
<reference evidence="2 3" key="2">
    <citation type="submission" date="2024-07" db="EMBL/GenBank/DDBJ databases">
        <authorList>
            <person name="Akdeniz Z."/>
        </authorList>
    </citation>
    <scope>NUCLEOTIDE SEQUENCE [LARGE SCALE GENOMIC DNA]</scope>
</reference>
<proteinExistence type="predicted"/>